<gene>
    <name evidence="3" type="ORF">NKR23_g7644</name>
</gene>
<evidence type="ECO:0000313" key="4">
    <source>
        <dbReference type="Proteomes" id="UP001174694"/>
    </source>
</evidence>
<feature type="compositionally biased region" description="Basic and acidic residues" evidence="1">
    <location>
        <begin position="86"/>
        <end position="95"/>
    </location>
</feature>
<dbReference type="Gene3D" id="1.10.167.10">
    <property type="entry name" value="Regulator of G-protein Signalling 4, domain 2"/>
    <property type="match status" value="1"/>
</dbReference>
<sequence length="434" mass="48720">MLSEPECALSLDEASPKTGGIPPELSFEEIVKNNTLPPCSLNDFMDYLVYEEHDAEPLQFFLWYCDYIERWSQLLPRQKALSPAWDPRKDTESRRSLSLHRHKRSQSEKLARILTILEKSMGGESAQTAPGRGSRSSDGMANFSLPMSPERDSTSAAGFRNDLQPFTIQPFRQEVTMVVRHYIIESAPRQLRLSHEDRSACLDAVQVTTHPSALLPAFTAAEVALRSQLHPKFVKWSGSNANRHRVVFIEVLGAVIILLGFCLNVFLTLSSLSRFYRILCILLWWPGLTVVVAAFQGVCVLLHCRNLRTLQPWEQLSGAYKPSQMEDIEKGLAGARKHSRKDTDASTFSGADPLRKGSMRPFGPANDFRDEPWVELYAKQSRCSKVFAPSVKTQNQHVAMMQDQVVFYAVCWGGLVSSVLAAGSLFIPSARLFL</sequence>
<evidence type="ECO:0000256" key="2">
    <source>
        <dbReference type="SAM" id="Phobius"/>
    </source>
</evidence>
<evidence type="ECO:0000256" key="1">
    <source>
        <dbReference type="SAM" id="MobiDB-lite"/>
    </source>
</evidence>
<evidence type="ECO:0000313" key="3">
    <source>
        <dbReference type="EMBL" id="KAJ9141832.1"/>
    </source>
</evidence>
<keyword evidence="4" id="KW-1185">Reference proteome</keyword>
<feature type="region of interest" description="Disordered" evidence="1">
    <location>
        <begin position="121"/>
        <end position="159"/>
    </location>
</feature>
<dbReference type="InterPro" id="IPR036305">
    <property type="entry name" value="RGS_sf"/>
</dbReference>
<feature type="transmembrane region" description="Helical" evidence="2">
    <location>
        <begin position="275"/>
        <end position="302"/>
    </location>
</feature>
<keyword evidence="2" id="KW-1133">Transmembrane helix</keyword>
<feature type="transmembrane region" description="Helical" evidence="2">
    <location>
        <begin position="246"/>
        <end position="269"/>
    </location>
</feature>
<organism evidence="3 4">
    <name type="scientific">Pleurostoma richardsiae</name>
    <dbReference type="NCBI Taxonomy" id="41990"/>
    <lineage>
        <taxon>Eukaryota</taxon>
        <taxon>Fungi</taxon>
        <taxon>Dikarya</taxon>
        <taxon>Ascomycota</taxon>
        <taxon>Pezizomycotina</taxon>
        <taxon>Sordariomycetes</taxon>
        <taxon>Sordariomycetidae</taxon>
        <taxon>Calosphaeriales</taxon>
        <taxon>Pleurostomataceae</taxon>
        <taxon>Pleurostoma</taxon>
    </lineage>
</organism>
<keyword evidence="2" id="KW-0812">Transmembrane</keyword>
<keyword evidence="2" id="KW-0472">Membrane</keyword>
<dbReference type="PANTHER" id="PTHR39466:SF1">
    <property type="entry name" value="RGS DOMAIN-CONTAINING PROTEIN"/>
    <property type="match status" value="1"/>
</dbReference>
<reference evidence="3" key="1">
    <citation type="submission" date="2022-07" db="EMBL/GenBank/DDBJ databases">
        <title>Fungi with potential for degradation of polypropylene.</title>
        <authorList>
            <person name="Gostincar C."/>
        </authorList>
    </citation>
    <scope>NUCLEOTIDE SEQUENCE</scope>
    <source>
        <strain evidence="3">EXF-13308</strain>
    </source>
</reference>
<feature type="region of interest" description="Disordered" evidence="1">
    <location>
        <begin position="335"/>
        <end position="363"/>
    </location>
</feature>
<dbReference type="InterPro" id="IPR044926">
    <property type="entry name" value="RGS_subdomain_2"/>
</dbReference>
<protein>
    <submittedName>
        <fullName evidence="3">Regulator of G protein-like protein</fullName>
    </submittedName>
</protein>
<dbReference type="AlphaFoldDB" id="A0AA38R7Y9"/>
<proteinExistence type="predicted"/>
<accession>A0AA38R7Y9</accession>
<dbReference type="SUPFAM" id="SSF48097">
    <property type="entry name" value="Regulator of G-protein signaling, RGS"/>
    <property type="match status" value="1"/>
</dbReference>
<dbReference type="EMBL" id="JANBVO010000024">
    <property type="protein sequence ID" value="KAJ9141832.1"/>
    <property type="molecule type" value="Genomic_DNA"/>
</dbReference>
<dbReference type="PANTHER" id="PTHR39466">
    <property type="entry name" value="RGS DOMAIN-CONTAINING PROTEIN"/>
    <property type="match status" value="1"/>
</dbReference>
<name>A0AA38R7Y9_9PEZI</name>
<feature type="transmembrane region" description="Helical" evidence="2">
    <location>
        <begin position="405"/>
        <end position="427"/>
    </location>
</feature>
<comment type="caution">
    <text evidence="3">The sequence shown here is derived from an EMBL/GenBank/DDBJ whole genome shotgun (WGS) entry which is preliminary data.</text>
</comment>
<feature type="region of interest" description="Disordered" evidence="1">
    <location>
        <begin position="82"/>
        <end position="106"/>
    </location>
</feature>
<dbReference type="Proteomes" id="UP001174694">
    <property type="component" value="Unassembled WGS sequence"/>
</dbReference>